<dbReference type="Proteomes" id="UP001501084">
    <property type="component" value="Unassembled WGS sequence"/>
</dbReference>
<evidence type="ECO:0000313" key="2">
    <source>
        <dbReference type="EMBL" id="GAA2188749.1"/>
    </source>
</evidence>
<proteinExistence type="predicted"/>
<organism evidence="2 3">
    <name type="scientific">Leucobacter alluvii</name>
    <dbReference type="NCBI Taxonomy" id="340321"/>
    <lineage>
        <taxon>Bacteria</taxon>
        <taxon>Bacillati</taxon>
        <taxon>Actinomycetota</taxon>
        <taxon>Actinomycetes</taxon>
        <taxon>Micrococcales</taxon>
        <taxon>Microbacteriaceae</taxon>
        <taxon>Leucobacter</taxon>
    </lineage>
</organism>
<name>A0ABP5MY31_9MICO</name>
<evidence type="ECO:0000256" key="1">
    <source>
        <dbReference type="SAM" id="MobiDB-lite"/>
    </source>
</evidence>
<accession>A0ABP5MY31</accession>
<feature type="region of interest" description="Disordered" evidence="1">
    <location>
        <begin position="1"/>
        <end position="21"/>
    </location>
</feature>
<comment type="caution">
    <text evidence="2">The sequence shown here is derived from an EMBL/GenBank/DDBJ whole genome shotgun (WGS) entry which is preliminary data.</text>
</comment>
<protein>
    <submittedName>
        <fullName evidence="2">Uncharacterized protein</fullName>
    </submittedName>
</protein>
<dbReference type="EMBL" id="BAAAOP010000007">
    <property type="protein sequence ID" value="GAA2188749.1"/>
    <property type="molecule type" value="Genomic_DNA"/>
</dbReference>
<evidence type="ECO:0000313" key="3">
    <source>
        <dbReference type="Proteomes" id="UP001501084"/>
    </source>
</evidence>
<keyword evidence="3" id="KW-1185">Reference proteome</keyword>
<gene>
    <name evidence="2" type="ORF">GCM10009786_19010</name>
</gene>
<sequence>MVHPGQRAPPPREDIGRSRPADVFTLPPLTLVGLTITDVEDLDWASCQSVGKAAWFLGQANTVPCLRHRAITERRHKASNSTARKRVIDAS</sequence>
<reference evidence="3" key="1">
    <citation type="journal article" date="2019" name="Int. J. Syst. Evol. Microbiol.">
        <title>The Global Catalogue of Microorganisms (GCM) 10K type strain sequencing project: providing services to taxonomists for standard genome sequencing and annotation.</title>
        <authorList>
            <consortium name="The Broad Institute Genomics Platform"/>
            <consortium name="The Broad Institute Genome Sequencing Center for Infectious Disease"/>
            <person name="Wu L."/>
            <person name="Ma J."/>
        </authorList>
    </citation>
    <scope>NUCLEOTIDE SEQUENCE [LARGE SCALE GENOMIC DNA]</scope>
    <source>
        <strain evidence="3">JCM 14919</strain>
    </source>
</reference>
<feature type="compositionally biased region" description="Basic and acidic residues" evidence="1">
    <location>
        <begin position="10"/>
        <end position="20"/>
    </location>
</feature>